<dbReference type="AlphaFoldDB" id="Q7UF01"/>
<dbReference type="CAZy" id="GT4">
    <property type="family name" value="Glycosyltransferase Family 4"/>
</dbReference>
<dbReference type="Gene3D" id="3.40.50.2000">
    <property type="entry name" value="Glycogen Phosphorylase B"/>
    <property type="match status" value="2"/>
</dbReference>
<reference evidence="2 3" key="1">
    <citation type="journal article" date="2003" name="Proc. Natl. Acad. Sci. U.S.A.">
        <title>Complete genome sequence of the marine planctomycete Pirellula sp. strain 1.</title>
        <authorList>
            <person name="Gloeckner F.O."/>
            <person name="Kube M."/>
            <person name="Bauer M."/>
            <person name="Teeling H."/>
            <person name="Lombardot T."/>
            <person name="Ludwig W."/>
            <person name="Gade D."/>
            <person name="Beck A."/>
            <person name="Borzym K."/>
            <person name="Heitmann K."/>
            <person name="Rabus R."/>
            <person name="Schlesner H."/>
            <person name="Amann R."/>
            <person name="Reinhardt R."/>
        </authorList>
    </citation>
    <scope>NUCLEOTIDE SEQUENCE [LARGE SCALE GENOMIC DNA]</scope>
    <source>
        <strain evidence="3">DSM 10527 / NCIMB 13988 / SH1</strain>
    </source>
</reference>
<dbReference type="eggNOG" id="COG0438">
    <property type="taxonomic scope" value="Bacteria"/>
</dbReference>
<evidence type="ECO:0000313" key="2">
    <source>
        <dbReference type="EMBL" id="CAD78882.1"/>
    </source>
</evidence>
<dbReference type="PATRIC" id="fig|243090.15.peg.5047"/>
<dbReference type="EC" id="2.4.1.-" evidence="2"/>
<evidence type="ECO:0000259" key="1">
    <source>
        <dbReference type="Pfam" id="PF00534"/>
    </source>
</evidence>
<dbReference type="Pfam" id="PF00534">
    <property type="entry name" value="Glycos_transf_1"/>
    <property type="match status" value="1"/>
</dbReference>
<protein>
    <submittedName>
        <fullName evidence="2">Mannosyl transferase</fullName>
        <ecNumber evidence="2">2.4.1.-</ecNumber>
    </submittedName>
</protein>
<keyword evidence="3" id="KW-1185">Reference proteome</keyword>
<dbReference type="PANTHER" id="PTHR12526:SF584">
    <property type="entry name" value="GLYCOSYLTRANSFERASE"/>
    <property type="match status" value="1"/>
</dbReference>
<keyword evidence="2" id="KW-0808">Transferase</keyword>
<dbReference type="STRING" id="243090.RB10436"/>
<dbReference type="Proteomes" id="UP000001025">
    <property type="component" value="Chromosome"/>
</dbReference>
<dbReference type="PANTHER" id="PTHR12526">
    <property type="entry name" value="GLYCOSYLTRANSFERASE"/>
    <property type="match status" value="1"/>
</dbReference>
<proteinExistence type="predicted"/>
<dbReference type="RefSeq" id="WP_011122766.1">
    <property type="nucleotide sequence ID" value="NC_005027.1"/>
</dbReference>
<keyword evidence="2" id="KW-0328">Glycosyltransferase</keyword>
<organism evidence="2 3">
    <name type="scientific">Rhodopirellula baltica (strain DSM 10527 / NCIMB 13988 / SH1)</name>
    <dbReference type="NCBI Taxonomy" id="243090"/>
    <lineage>
        <taxon>Bacteria</taxon>
        <taxon>Pseudomonadati</taxon>
        <taxon>Planctomycetota</taxon>
        <taxon>Planctomycetia</taxon>
        <taxon>Pirellulales</taxon>
        <taxon>Pirellulaceae</taxon>
        <taxon>Rhodopirellula</taxon>
    </lineage>
</organism>
<evidence type="ECO:0000313" key="3">
    <source>
        <dbReference type="Proteomes" id="UP000001025"/>
    </source>
</evidence>
<gene>
    <name evidence="2" type="ordered locus">RB10436</name>
</gene>
<dbReference type="HOGENOM" id="CLU_041001_0_0_0"/>
<dbReference type="GO" id="GO:0016757">
    <property type="term" value="F:glycosyltransferase activity"/>
    <property type="evidence" value="ECO:0007669"/>
    <property type="project" value="UniProtKB-KW"/>
</dbReference>
<dbReference type="OrthoDB" id="9801609at2"/>
<feature type="domain" description="Glycosyl transferase family 1" evidence="1">
    <location>
        <begin position="213"/>
        <end position="352"/>
    </location>
</feature>
<dbReference type="InParanoid" id="Q7UF01"/>
<dbReference type="KEGG" id="rba:RB10436"/>
<sequence length="399" mass="44988">MTPNNTPLSHEAKVCLVTDWLTNLGGAERVLFALAQIFPTAPIFTTVHSHDAVKELFPDKTRVRTSYLQKLPILNRKHQALLPLLSHAIEQHDLSEFDLIISLSSCVAKNVKKTRKEQTHVCYIHTPIRYAWEPALDSRVSNLPWGARSLASRMLDKIKQHDFHCRSRPDFYIANSIATAKKVKDFYQIKASVLYPPYDDVVPDLAQDRNGDYLALGRLVPYKRFDLAIEAFRNLPTKQLVIAGTGPDESRLRALAKDSANIRFAGRVDEDVKNELLSKSRAFLLPQQEDAGIVQLEAMARGTPVIAFGRGGAVDVVRHGVNGILFHEQTSDCLISAINELESHQFGSKVKQISNSVTEYSRSNFQQNFRDLLNQITNRNGIHTRVSDVVERMQTPERV</sequence>
<dbReference type="InterPro" id="IPR001296">
    <property type="entry name" value="Glyco_trans_1"/>
</dbReference>
<dbReference type="EnsemblBacteria" id="CAD78882">
    <property type="protein sequence ID" value="CAD78882"/>
    <property type="gene ID" value="RB10436"/>
</dbReference>
<dbReference type="EMBL" id="BX294151">
    <property type="protein sequence ID" value="CAD78882.1"/>
    <property type="molecule type" value="Genomic_DNA"/>
</dbReference>
<accession>Q7UF01</accession>
<dbReference type="SUPFAM" id="SSF53756">
    <property type="entry name" value="UDP-Glycosyltransferase/glycogen phosphorylase"/>
    <property type="match status" value="1"/>
</dbReference>
<name>Q7UF01_RHOBA</name>